<feature type="compositionally biased region" description="Polar residues" evidence="2">
    <location>
        <begin position="319"/>
        <end position="331"/>
    </location>
</feature>
<feature type="compositionally biased region" description="Polar residues" evidence="2">
    <location>
        <begin position="904"/>
        <end position="915"/>
    </location>
</feature>
<dbReference type="Proteomes" id="UP000886520">
    <property type="component" value="Chromosome 19"/>
</dbReference>
<name>A0A9D4UCB0_ADICA</name>
<protein>
    <submittedName>
        <fullName evidence="3">Uncharacterized protein</fullName>
    </submittedName>
</protein>
<keyword evidence="4" id="KW-1185">Reference proteome</keyword>
<feature type="region of interest" description="Disordered" evidence="2">
    <location>
        <begin position="1079"/>
        <end position="1103"/>
    </location>
</feature>
<feature type="compositionally biased region" description="Polar residues" evidence="2">
    <location>
        <begin position="12"/>
        <end position="23"/>
    </location>
</feature>
<feature type="coiled-coil region" evidence="1">
    <location>
        <begin position="1540"/>
        <end position="1581"/>
    </location>
</feature>
<evidence type="ECO:0000256" key="2">
    <source>
        <dbReference type="SAM" id="MobiDB-lite"/>
    </source>
</evidence>
<dbReference type="OrthoDB" id="1930864at2759"/>
<evidence type="ECO:0000256" key="1">
    <source>
        <dbReference type="SAM" id="Coils"/>
    </source>
</evidence>
<reference evidence="3" key="1">
    <citation type="submission" date="2021-01" db="EMBL/GenBank/DDBJ databases">
        <title>Adiantum capillus-veneris genome.</title>
        <authorList>
            <person name="Fang Y."/>
            <person name="Liao Q."/>
        </authorList>
    </citation>
    <scope>NUCLEOTIDE SEQUENCE</scope>
    <source>
        <strain evidence="3">H3</strain>
        <tissue evidence="3">Leaf</tissue>
    </source>
</reference>
<evidence type="ECO:0000313" key="4">
    <source>
        <dbReference type="Proteomes" id="UP000886520"/>
    </source>
</evidence>
<feature type="region of interest" description="Disordered" evidence="2">
    <location>
        <begin position="319"/>
        <end position="338"/>
    </location>
</feature>
<feature type="region of interest" description="Disordered" evidence="2">
    <location>
        <begin position="886"/>
        <end position="916"/>
    </location>
</feature>
<comment type="caution">
    <text evidence="3">The sequence shown here is derived from an EMBL/GenBank/DDBJ whole genome shotgun (WGS) entry which is preliminary data.</text>
</comment>
<proteinExistence type="predicted"/>
<sequence length="1620" mass="178622">MNSMALRRSDCQAMSRNTGNSPRRQGATDVASTCGGSKPAQRTPYTTRQSLSRSYDSPEGIHRISQVSTKKSGCRMLRRSASPPASSAVRKHIDASSARNQTILDDAAWMTERIQNFQKTGFSRYTSRSKLRDSAHIAASCGQSLSASHLGYEESFCFSESPSQSSNSLQTQTAITYADEPLSAFRLSEVTLSEEDLLTNFSSTCNSTPVSLQSGCTFDRTAADYYQGNSCLDNAKCMCSNTAHKDSATCSHNNSSNIRGDLLHRLEALQHRAELAAKSSHSNETDFNKDNQNWDVQVLLWSQDSLSSTHGQNAISLRSAAASPTHSTFESPSWLPEGPENSSDSTCWLHAEVKNQPYVSHLVSSSSRIIRPEYYLPLSKEEEPAHKAVVSSCLSSPNYERKLVPKDDNCKRSAPRRSSPLCQHRAEDIIPRKGLSCHKKSLPARKSRRSLEKSTDSVNRSAMARGLISATRFSLLEPCPIAAREACLTESVSTQISSCAGYNMYTNPIHDVLSIEEDGQVQKKLDYEVDCDGEASWISEENVEGFLRSRCLTVDHVDALNTSPEFSDANGGSITKETVSLLGIDKHSQTKDKKPCPYEQSLSSLSGNRNGCLHDQLTKCNKVSMERSAMFSNCKQSFRGSEGSPTINSQTSSYCQGFLAHSHSSLPELDDMNLLRKPVGQACLTEEGKLHDSDPLLCCKTIPDFKHANGSQEEARTMGQPYSEEKHVLCCKGSEIVSSEALSATLETQKQLPIAKMPTPFCLERSRVDNSNTEIAKQSLSLDTIVSSEICRIEYKHSPVVAEVYEKASPLQGLSEGSASQLEYRNFTKISRSLSFNDKGTDELEARSNESTCNDLSELKSKSFSHYWIRNSAYSLDVSELLNSVTRGSREPDERNSGKILQGSKGQETNGQMEQELSKEVQGVVGMDKEHGGTCVSLYLPKTSCMTASAIVTGEVLSLTGLKCSQQCHQIQLVDSSAETLNGLRDDSKVVKDGKCWQKPIMSKEVPKYPGNSEIFDRVNLQEALSKGKDVGTKVVSKYKDEPEQEECERCEELTLSEQCVSKTSTSYHNNHVLLGGTTKDSNNLEPQIPCSPSLQDSKTSLSGRVMKTPSILSVYKNPLWLDENSTNFENHHTLQDEEFLDFTYRTERSIGFLDSVKSRLSFSERFENKTWDTYKGMGAFISPPDSPYCNDREKVSEASLLGFANLSDVDSLWDARRKVDKKLKKSSEEVENGNASVCKLQVVENCLASKDLISCKLPGFDAKLKLPTSDHADQQQLLVSHAQPSLKSDLTSQIASSSSSVKVLSIVDGNCNGLSLSSAPLLCSERCLQLKDASTTHTKNSSYGAKMSVSLENCSSEQLLWPDSASLISKNVTIQDVAVLARETRDHKLLYTAPSTDSTDEAEAGEAVDNPDRSIDRLRQEPCAPIKATGAECRYPLDSDLSFVNGIDKNQSSNDPIMLSNDEMEAREEVKRVTFVYSSSKESPNKSVNAALPDVPLDLSSTCVLSLLSRATKGDGNLKKREQKKSLEPDKTLENQADLSGLGGKVEALEAQIDKFKRENEKLQNLVTCMIRKMKQLQQSFRGRKRLGTSKGCMTCLYSLRVQRCRGSLPYNTMENRSV</sequence>
<feature type="compositionally biased region" description="Basic and acidic residues" evidence="2">
    <location>
        <begin position="888"/>
        <end position="897"/>
    </location>
</feature>
<dbReference type="EMBL" id="JABFUD020000019">
    <property type="protein sequence ID" value="KAI5064893.1"/>
    <property type="molecule type" value="Genomic_DNA"/>
</dbReference>
<accession>A0A9D4UCB0</accession>
<feature type="region of interest" description="Disordered" evidence="2">
    <location>
        <begin position="1"/>
        <end position="95"/>
    </location>
</feature>
<organism evidence="3 4">
    <name type="scientific">Adiantum capillus-veneris</name>
    <name type="common">Maidenhair fern</name>
    <dbReference type="NCBI Taxonomy" id="13818"/>
    <lineage>
        <taxon>Eukaryota</taxon>
        <taxon>Viridiplantae</taxon>
        <taxon>Streptophyta</taxon>
        <taxon>Embryophyta</taxon>
        <taxon>Tracheophyta</taxon>
        <taxon>Polypodiopsida</taxon>
        <taxon>Polypodiidae</taxon>
        <taxon>Polypodiales</taxon>
        <taxon>Pteridineae</taxon>
        <taxon>Pteridaceae</taxon>
        <taxon>Vittarioideae</taxon>
        <taxon>Adiantum</taxon>
    </lineage>
</organism>
<gene>
    <name evidence="3" type="ORF">GOP47_0019588</name>
</gene>
<keyword evidence="1" id="KW-0175">Coiled coil</keyword>
<feature type="compositionally biased region" description="Polar residues" evidence="2">
    <location>
        <begin position="43"/>
        <end position="55"/>
    </location>
</feature>
<evidence type="ECO:0000313" key="3">
    <source>
        <dbReference type="EMBL" id="KAI5064893.1"/>
    </source>
</evidence>